<feature type="non-terminal residue" evidence="1">
    <location>
        <position position="101"/>
    </location>
</feature>
<sequence length="101" mass="11273">LLAIRQSYHKRSSNGDLTFKVTTMISSNGKISFYYENVTKAIKIKDVRSGFIGEFQCGEEGDCPKYNSSEACQDAKTSNTTCIWCEKANVCTSSNDKDVHK</sequence>
<dbReference type="AlphaFoldDB" id="A0A094ZX02"/>
<dbReference type="EMBL" id="KL251090">
    <property type="protein sequence ID" value="KGB38857.1"/>
    <property type="molecule type" value="Genomic_DNA"/>
</dbReference>
<evidence type="ECO:0000313" key="1">
    <source>
        <dbReference type="EMBL" id="KGB38857.1"/>
    </source>
</evidence>
<name>A0A094ZX02_SCHHA</name>
<reference evidence="1" key="1">
    <citation type="journal article" date="2012" name="Nat. Genet.">
        <title>Whole-genome sequence of Schistosoma haematobium.</title>
        <authorList>
            <person name="Young N.D."/>
            <person name="Jex A.R."/>
            <person name="Li B."/>
            <person name="Liu S."/>
            <person name="Yang L."/>
            <person name="Xiong Z."/>
            <person name="Li Y."/>
            <person name="Cantacessi C."/>
            <person name="Hall R.S."/>
            <person name="Xu X."/>
            <person name="Chen F."/>
            <person name="Wu X."/>
            <person name="Zerlotini A."/>
            <person name="Oliveira G."/>
            <person name="Hofmann A."/>
            <person name="Zhang G."/>
            <person name="Fang X."/>
            <person name="Kang Y."/>
            <person name="Campbell B.E."/>
            <person name="Loukas A."/>
            <person name="Ranganathan S."/>
            <person name="Rollinson D."/>
            <person name="Rinaldi G."/>
            <person name="Brindley P.J."/>
            <person name="Yang H."/>
            <person name="Wang J."/>
            <person name="Wang J."/>
            <person name="Gasser R.B."/>
        </authorList>
    </citation>
    <scope>NUCLEOTIDE SEQUENCE [LARGE SCALE GENOMIC DNA]</scope>
</reference>
<feature type="non-terminal residue" evidence="1">
    <location>
        <position position="1"/>
    </location>
</feature>
<organism evidence="1">
    <name type="scientific">Schistosoma haematobium</name>
    <name type="common">Blood fluke</name>
    <dbReference type="NCBI Taxonomy" id="6185"/>
    <lineage>
        <taxon>Eukaryota</taxon>
        <taxon>Metazoa</taxon>
        <taxon>Spiralia</taxon>
        <taxon>Lophotrochozoa</taxon>
        <taxon>Platyhelminthes</taxon>
        <taxon>Trematoda</taxon>
        <taxon>Digenea</taxon>
        <taxon>Strigeidida</taxon>
        <taxon>Schistosomatoidea</taxon>
        <taxon>Schistosomatidae</taxon>
        <taxon>Schistosoma</taxon>
    </lineage>
</organism>
<protein>
    <recommendedName>
        <fullName evidence="2">Egg protein CP391S-like protein</fullName>
    </recommendedName>
</protein>
<gene>
    <name evidence="1" type="ORF">MS3_07268</name>
</gene>
<accession>A0A094ZX02</accession>
<proteinExistence type="predicted"/>
<evidence type="ECO:0008006" key="2">
    <source>
        <dbReference type="Google" id="ProtNLM"/>
    </source>
</evidence>